<dbReference type="RefSeq" id="WP_057623465.1">
    <property type="nucleotide sequence ID" value="NZ_LKHV02000001.1"/>
</dbReference>
<dbReference type="Proteomes" id="UP000051494">
    <property type="component" value="Unassembled WGS sequence"/>
</dbReference>
<dbReference type="Gene3D" id="3.40.1280.10">
    <property type="match status" value="1"/>
</dbReference>
<proteinExistence type="predicted"/>
<evidence type="ECO:0000259" key="3">
    <source>
        <dbReference type="SMART" id="SM00967"/>
    </source>
</evidence>
<dbReference type="PANTHER" id="PTHR46429">
    <property type="entry name" value="23S RRNA (GUANOSINE-2'-O-)-METHYLTRANSFERASE RLMB"/>
    <property type="match status" value="1"/>
</dbReference>
<evidence type="ECO:0000313" key="4">
    <source>
        <dbReference type="EMBL" id="KRG19563.1"/>
    </source>
</evidence>
<dbReference type="EC" id="2.1.1.185" evidence="4"/>
<reference evidence="4" key="1">
    <citation type="submission" date="2015-09" db="EMBL/GenBank/DDBJ databases">
        <title>Draft Genome Sequences of Two Novel Amoeba-resistant Intranuclear Bacteria, Candidatus Berkiella cookevillensis and Candidatus Berkiella aquae.</title>
        <authorList>
            <person name="Mehari Y.T."/>
            <person name="Arivett B.A."/>
            <person name="Farone A.L."/>
            <person name="Gunderson J.H."/>
            <person name="Farone M.B."/>
        </authorList>
    </citation>
    <scope>NUCLEOTIDE SEQUENCE [LARGE SCALE GENOMIC DNA]</scope>
    <source>
        <strain evidence="4">CC99</strain>
    </source>
</reference>
<dbReference type="SUPFAM" id="SSF55315">
    <property type="entry name" value="L30e-like"/>
    <property type="match status" value="1"/>
</dbReference>
<dbReference type="InterPro" id="IPR029028">
    <property type="entry name" value="Alpha/beta_knot_MTases"/>
</dbReference>
<dbReference type="EMBL" id="LKHV01000002">
    <property type="protein sequence ID" value="KRG19563.1"/>
    <property type="molecule type" value="Genomic_DNA"/>
</dbReference>
<dbReference type="STRING" id="437022.CC99x_00576"/>
<dbReference type="EMBL" id="LKHV02000001">
    <property type="protein sequence ID" value="MCS5707560.1"/>
    <property type="molecule type" value="Genomic_DNA"/>
</dbReference>
<evidence type="ECO:0000313" key="6">
    <source>
        <dbReference type="Proteomes" id="UP000051494"/>
    </source>
</evidence>
<keyword evidence="6" id="KW-1185">Reference proteome</keyword>
<gene>
    <name evidence="4" type="primary">rlmB</name>
    <name evidence="5" type="ORF">CC99x_001440</name>
    <name evidence="4" type="ORF">CC99x_00576</name>
</gene>
<comment type="caution">
    <text evidence="4">The sequence shown here is derived from an EMBL/GenBank/DDBJ whole genome shotgun (WGS) entry which is preliminary data.</text>
</comment>
<organism evidence="4">
    <name type="scientific">Candidatus Berkiella cookevillensis</name>
    <dbReference type="NCBI Taxonomy" id="437022"/>
    <lineage>
        <taxon>Bacteria</taxon>
        <taxon>Pseudomonadati</taxon>
        <taxon>Pseudomonadota</taxon>
        <taxon>Gammaproteobacteria</taxon>
        <taxon>Candidatus Berkiellales</taxon>
        <taxon>Candidatus Berkiellaceae</taxon>
        <taxon>Candidatus Berkiella</taxon>
    </lineage>
</organism>
<dbReference type="CDD" id="cd18103">
    <property type="entry name" value="SpoU-like_RlmB"/>
    <property type="match status" value="1"/>
</dbReference>
<name>A0A0Q9YG86_9GAMM</name>
<dbReference type="InterPro" id="IPR029026">
    <property type="entry name" value="tRNA_m1G_MTases_N"/>
</dbReference>
<dbReference type="PATRIC" id="fig|1590042.3.peg.593"/>
<sequence>MTDYIYGIHAAKALIEHQPQNIKTIYFSKTSSQRISELVALAQTMGIAAQIVNPPKLESLAQAREHQGIVLAVKPFALRTEQDLKLDLAKQSEKAFFLILDAIQDPHNLGACIRTAEALGVHGLIFPQAKSASITASVRKVACGAEMGLPLYQVTNLARCIELLKSEGIWVLGAVVDASQTLYTCDLKRSIAIVMGNEQNGIRPLTQKSCDEAFSIPLSGMTQSLNVSVATGICLSEVVRQRL</sequence>
<evidence type="ECO:0000256" key="2">
    <source>
        <dbReference type="ARBA" id="ARBA00022679"/>
    </source>
</evidence>
<dbReference type="NCBIfam" id="TIGR00186">
    <property type="entry name" value="rRNA_methyl_3"/>
    <property type="match status" value="1"/>
</dbReference>
<dbReference type="PANTHER" id="PTHR46429:SF1">
    <property type="entry name" value="23S RRNA (GUANOSINE-2'-O-)-METHYLTRANSFERASE RLMB"/>
    <property type="match status" value="1"/>
</dbReference>
<evidence type="ECO:0000256" key="1">
    <source>
        <dbReference type="ARBA" id="ARBA00022603"/>
    </source>
</evidence>
<feature type="domain" description="RNA 2-O ribose methyltransferase substrate binding" evidence="3">
    <location>
        <begin position="4"/>
        <end position="79"/>
    </location>
</feature>
<reference evidence="5" key="3">
    <citation type="submission" date="2021-06" db="EMBL/GenBank/DDBJ databases">
        <title>Genomic Description and Analysis of Intracellular Bacteria, Candidatus Berkiella cookevillensis and Candidatus Berkiella aquae.</title>
        <authorList>
            <person name="Kidane D.T."/>
            <person name="Mehari Y.T."/>
            <person name="Rice F.C."/>
            <person name="Arivett B.A."/>
            <person name="Farone A.L."/>
            <person name="Berk S.G."/>
            <person name="Farone M.B."/>
        </authorList>
    </citation>
    <scope>NUCLEOTIDE SEQUENCE</scope>
    <source>
        <strain evidence="5">CC99</strain>
    </source>
</reference>
<dbReference type="InterPro" id="IPR004441">
    <property type="entry name" value="rRNA_MeTrfase_TrmH"/>
</dbReference>
<dbReference type="GO" id="GO:0006396">
    <property type="term" value="P:RNA processing"/>
    <property type="evidence" value="ECO:0007669"/>
    <property type="project" value="InterPro"/>
</dbReference>
<protein>
    <submittedName>
        <fullName evidence="5">23S rRNA (Guanosine(2251)-2'-O)-methyltransferase RlmB</fullName>
    </submittedName>
    <submittedName>
        <fullName evidence="4">23S rRNA (Guanosine-2'-O-)-methyltransferase RlmB</fullName>
        <ecNumber evidence="4">2.1.1.185</ecNumber>
    </submittedName>
</protein>
<dbReference type="GO" id="GO:0008173">
    <property type="term" value="F:RNA methyltransferase activity"/>
    <property type="evidence" value="ECO:0007669"/>
    <property type="project" value="InterPro"/>
</dbReference>
<dbReference type="InterPro" id="IPR001537">
    <property type="entry name" value="SpoU_MeTrfase"/>
</dbReference>
<dbReference type="AlphaFoldDB" id="A0A0Q9YG86"/>
<dbReference type="InterPro" id="IPR013123">
    <property type="entry name" value="SpoU_subst-bd"/>
</dbReference>
<accession>A0A0Q9YG86</accession>
<dbReference type="GO" id="GO:0005829">
    <property type="term" value="C:cytosol"/>
    <property type="evidence" value="ECO:0007669"/>
    <property type="project" value="TreeGrafter"/>
</dbReference>
<dbReference type="OrthoDB" id="9785673at2"/>
<dbReference type="Pfam" id="PF08032">
    <property type="entry name" value="SpoU_sub_bind"/>
    <property type="match status" value="1"/>
</dbReference>
<dbReference type="InterPro" id="IPR029064">
    <property type="entry name" value="Ribosomal_eL30-like_sf"/>
</dbReference>
<reference evidence="5" key="2">
    <citation type="journal article" date="2016" name="Genome Announc.">
        <title>Draft Genome Sequences of Two Novel Amoeba-Resistant Intranuclear Bacteria, 'Candidatus Berkiella cookevillensis' and 'Candidatus Berkiella aquae'.</title>
        <authorList>
            <person name="Mehari Y.T."/>
            <person name="Arivett B.A."/>
            <person name="Farone A.L."/>
            <person name="Gunderson J.H."/>
            <person name="Farone M.B."/>
        </authorList>
    </citation>
    <scope>NUCLEOTIDE SEQUENCE</scope>
    <source>
        <strain evidence="5">CC99</strain>
    </source>
</reference>
<dbReference type="SMART" id="SM00967">
    <property type="entry name" value="SpoU_sub_bind"/>
    <property type="match status" value="1"/>
</dbReference>
<keyword evidence="2 4" id="KW-0808">Transferase</keyword>
<keyword evidence="1 4" id="KW-0489">Methyltransferase</keyword>
<dbReference type="GO" id="GO:0032259">
    <property type="term" value="P:methylation"/>
    <property type="evidence" value="ECO:0007669"/>
    <property type="project" value="UniProtKB-KW"/>
</dbReference>
<dbReference type="Gene3D" id="3.30.1330.30">
    <property type="match status" value="1"/>
</dbReference>
<evidence type="ECO:0000313" key="5">
    <source>
        <dbReference type="EMBL" id="MCS5707560.1"/>
    </source>
</evidence>
<dbReference type="Pfam" id="PF00588">
    <property type="entry name" value="SpoU_methylase"/>
    <property type="match status" value="1"/>
</dbReference>
<dbReference type="SUPFAM" id="SSF75217">
    <property type="entry name" value="alpha/beta knot"/>
    <property type="match status" value="1"/>
</dbReference>
<dbReference type="GO" id="GO:0003723">
    <property type="term" value="F:RNA binding"/>
    <property type="evidence" value="ECO:0007669"/>
    <property type="project" value="InterPro"/>
</dbReference>